<gene>
    <name evidence="1" type="ORF">J4557_38265</name>
</gene>
<dbReference type="RefSeq" id="WP_208271702.1">
    <property type="nucleotide sequence ID" value="NZ_BAAAGM010000026.1"/>
</dbReference>
<name>A0ABS3RAW7_9ACTN</name>
<protein>
    <submittedName>
        <fullName evidence="1">Uncharacterized protein</fullName>
    </submittedName>
</protein>
<sequence length="80" mass="8326">MRAHPTRPNGCSATSTVPTAYVLLHAAAFEATVSTLELLEVVALTMVDTFAAGGPAGRPRAGGRQAAYHLTVTKIVIEYG</sequence>
<reference evidence="1 2" key="1">
    <citation type="submission" date="2021-03" db="EMBL/GenBank/DDBJ databases">
        <authorList>
            <person name="Kanchanasin P."/>
            <person name="Saeng-In P."/>
            <person name="Phongsopitanun W."/>
            <person name="Yuki M."/>
            <person name="Kudo T."/>
            <person name="Ohkuma M."/>
            <person name="Tanasupawat S."/>
        </authorList>
    </citation>
    <scope>NUCLEOTIDE SEQUENCE [LARGE SCALE GENOMIC DNA]</scope>
    <source>
        <strain evidence="1 2">L46</strain>
    </source>
</reference>
<evidence type="ECO:0000313" key="2">
    <source>
        <dbReference type="Proteomes" id="UP000666915"/>
    </source>
</evidence>
<evidence type="ECO:0000313" key="1">
    <source>
        <dbReference type="EMBL" id="MBO2443385.1"/>
    </source>
</evidence>
<accession>A0ABS3RAW7</accession>
<dbReference type="EMBL" id="JAGEOK010000033">
    <property type="protein sequence ID" value="MBO2443385.1"/>
    <property type="molecule type" value="Genomic_DNA"/>
</dbReference>
<organism evidence="1 2">
    <name type="scientific">Actinomadura nitritigenes</name>
    <dbReference type="NCBI Taxonomy" id="134602"/>
    <lineage>
        <taxon>Bacteria</taxon>
        <taxon>Bacillati</taxon>
        <taxon>Actinomycetota</taxon>
        <taxon>Actinomycetes</taxon>
        <taxon>Streptosporangiales</taxon>
        <taxon>Thermomonosporaceae</taxon>
        <taxon>Actinomadura</taxon>
    </lineage>
</organism>
<proteinExistence type="predicted"/>
<dbReference type="Proteomes" id="UP000666915">
    <property type="component" value="Unassembled WGS sequence"/>
</dbReference>
<comment type="caution">
    <text evidence="1">The sequence shown here is derived from an EMBL/GenBank/DDBJ whole genome shotgun (WGS) entry which is preliminary data.</text>
</comment>
<keyword evidence="2" id="KW-1185">Reference proteome</keyword>